<evidence type="ECO:0000259" key="2">
    <source>
        <dbReference type="Pfam" id="PF13556"/>
    </source>
</evidence>
<reference evidence="3 4" key="1">
    <citation type="submission" date="2020-11" db="EMBL/GenBank/DDBJ databases">
        <title>A novel isolate from a Black sea contaminated sediment with potential to produce alkanes: Plantactinospora alkalitolerans sp. nov.</title>
        <authorList>
            <person name="Carro L."/>
            <person name="Veyisoglu A."/>
            <person name="Guven K."/>
            <person name="Schumann P."/>
            <person name="Klenk H.-P."/>
            <person name="Sahin N."/>
        </authorList>
    </citation>
    <scope>NUCLEOTIDE SEQUENCE [LARGE SCALE GENOMIC DNA]</scope>
    <source>
        <strain evidence="3 4">S1510</strain>
    </source>
</reference>
<feature type="domain" description="Purine catabolism PurC-like" evidence="1">
    <location>
        <begin position="6"/>
        <end position="118"/>
    </location>
</feature>
<dbReference type="InterPro" id="IPR025736">
    <property type="entry name" value="PucR_C-HTH_dom"/>
</dbReference>
<dbReference type="Pfam" id="PF07905">
    <property type="entry name" value="PucR"/>
    <property type="match status" value="1"/>
</dbReference>
<dbReference type="InterPro" id="IPR051448">
    <property type="entry name" value="CdaR-like_regulators"/>
</dbReference>
<keyword evidence="4" id="KW-1185">Reference proteome</keyword>
<dbReference type="Proteomes" id="UP000638560">
    <property type="component" value="Unassembled WGS sequence"/>
</dbReference>
<proteinExistence type="predicted"/>
<dbReference type="Gene3D" id="1.10.10.2840">
    <property type="entry name" value="PucR C-terminal helix-turn-helix domain"/>
    <property type="match status" value="1"/>
</dbReference>
<organism evidence="3 4">
    <name type="scientific">Plantactinospora alkalitolerans</name>
    <dbReference type="NCBI Taxonomy" id="2789879"/>
    <lineage>
        <taxon>Bacteria</taxon>
        <taxon>Bacillati</taxon>
        <taxon>Actinomycetota</taxon>
        <taxon>Actinomycetes</taxon>
        <taxon>Micromonosporales</taxon>
        <taxon>Micromonosporaceae</taxon>
        <taxon>Plantactinospora</taxon>
    </lineage>
</organism>
<dbReference type="PANTHER" id="PTHR33744">
    <property type="entry name" value="CARBOHYDRATE DIACID REGULATOR"/>
    <property type="match status" value="1"/>
</dbReference>
<dbReference type="InterPro" id="IPR042070">
    <property type="entry name" value="PucR_C-HTH_sf"/>
</dbReference>
<evidence type="ECO:0000313" key="4">
    <source>
        <dbReference type="Proteomes" id="UP000638560"/>
    </source>
</evidence>
<dbReference type="Pfam" id="PF13556">
    <property type="entry name" value="HTH_30"/>
    <property type="match status" value="1"/>
</dbReference>
<dbReference type="InterPro" id="IPR012914">
    <property type="entry name" value="PucR_dom"/>
</dbReference>
<dbReference type="EMBL" id="JADPUN010000214">
    <property type="protein sequence ID" value="MBF9132046.1"/>
    <property type="molecule type" value="Genomic_DNA"/>
</dbReference>
<protein>
    <submittedName>
        <fullName evidence="3">PucR family transcriptional regulator ligand-binding domain-containing protein</fullName>
    </submittedName>
</protein>
<feature type="domain" description="PucR C-terminal helix-turn-helix" evidence="2">
    <location>
        <begin position="457"/>
        <end position="515"/>
    </location>
</feature>
<evidence type="ECO:0000259" key="1">
    <source>
        <dbReference type="Pfam" id="PF07905"/>
    </source>
</evidence>
<evidence type="ECO:0000313" key="3">
    <source>
        <dbReference type="EMBL" id="MBF9132046.1"/>
    </source>
</evidence>
<sequence>MLLREALDRPRLRLTVLSGADDLDRPVSRVYVTDLPDPRRYLSGGEIVLTGLMWRRGAGDADRFVAACAAAGVAAIGAGDAAYGSVPEDLVAACRRHGVPLFEVPVEVSFRDIIDQVNPTMWAQRATGLATVLGRYRGLVTAMAGGARLVDLLKPVAADLGAECWVLTSTGRIVAGTGPIAPESRRALATSFLAAGRLPAVVDLAGRRAWLVGVPGRPEHRLAAWMLAYAVDPAAPDTAGSDVAAELVSLVALERAHADEAGRVERRLADQLGRALAAGASSVDLRAALLSGGLAPQSTLLVVAVRLTGLTTPPELAVAVAEEVVRSAGVSAMVTGDALPDAVLGVLGVAPTRLAEVTDAIRAAVAGLTPGLGAGRLAVGISGPAADVGALPGAVEQAGHALVTALAGAGPATVVSAGDLGSHLLLLSGVPAEARRAFRDRVLGPVLAYDRAHDADLVGTLDEFLNCAGSWSRAAARLHLHVNTLRYRIGRVEQLTGRDLSRFPDRVDFYLAMRLPH</sequence>
<name>A0ABS0H150_9ACTN</name>
<dbReference type="RefSeq" id="WP_196203585.1">
    <property type="nucleotide sequence ID" value="NZ_JADPUN010000214.1"/>
</dbReference>
<accession>A0ABS0H150</accession>
<dbReference type="PANTHER" id="PTHR33744:SF17">
    <property type="entry name" value="CONSERVED PROTEIN"/>
    <property type="match status" value="1"/>
</dbReference>
<comment type="caution">
    <text evidence="3">The sequence shown here is derived from an EMBL/GenBank/DDBJ whole genome shotgun (WGS) entry which is preliminary data.</text>
</comment>
<gene>
    <name evidence="3" type="ORF">I0C86_24230</name>
</gene>